<feature type="region of interest" description="Disordered" evidence="1">
    <location>
        <begin position="1"/>
        <end position="99"/>
    </location>
</feature>
<protein>
    <recommendedName>
        <fullName evidence="2">DUF6699 domain-containing protein</fullName>
    </recommendedName>
</protein>
<dbReference type="OrthoDB" id="3265169at2759"/>
<dbReference type="InterPro" id="IPR046522">
    <property type="entry name" value="DUF6699"/>
</dbReference>
<evidence type="ECO:0000313" key="4">
    <source>
        <dbReference type="Proteomes" id="UP000298030"/>
    </source>
</evidence>
<dbReference type="EMBL" id="QPFP01000039">
    <property type="protein sequence ID" value="TEB27583.1"/>
    <property type="molecule type" value="Genomic_DNA"/>
</dbReference>
<organism evidence="3 4">
    <name type="scientific">Coprinellus micaceus</name>
    <name type="common">Glistening ink-cap mushroom</name>
    <name type="synonym">Coprinus micaceus</name>
    <dbReference type="NCBI Taxonomy" id="71717"/>
    <lineage>
        <taxon>Eukaryota</taxon>
        <taxon>Fungi</taxon>
        <taxon>Dikarya</taxon>
        <taxon>Basidiomycota</taxon>
        <taxon>Agaricomycotina</taxon>
        <taxon>Agaricomycetes</taxon>
        <taxon>Agaricomycetidae</taxon>
        <taxon>Agaricales</taxon>
        <taxon>Agaricineae</taxon>
        <taxon>Psathyrellaceae</taxon>
        <taxon>Coprinellus</taxon>
    </lineage>
</organism>
<comment type="caution">
    <text evidence="3">The sequence shown here is derived from an EMBL/GenBank/DDBJ whole genome shotgun (WGS) entry which is preliminary data.</text>
</comment>
<accession>A0A4Y7T0B1</accession>
<evidence type="ECO:0000313" key="3">
    <source>
        <dbReference type="EMBL" id="TEB27583.1"/>
    </source>
</evidence>
<evidence type="ECO:0000256" key="1">
    <source>
        <dbReference type="SAM" id="MobiDB-lite"/>
    </source>
</evidence>
<keyword evidence="4" id="KW-1185">Reference proteome</keyword>
<name>A0A4Y7T0B1_COPMI</name>
<gene>
    <name evidence="3" type="ORF">FA13DRAFT_1736430</name>
</gene>
<feature type="domain" description="DUF6699" evidence="2">
    <location>
        <begin position="217"/>
        <end position="339"/>
    </location>
</feature>
<feature type="compositionally biased region" description="Polar residues" evidence="1">
    <location>
        <begin position="70"/>
        <end position="81"/>
    </location>
</feature>
<proteinExistence type="predicted"/>
<dbReference type="Pfam" id="PF20415">
    <property type="entry name" value="DUF6699"/>
    <property type="match status" value="1"/>
</dbReference>
<dbReference type="AlphaFoldDB" id="A0A4Y7T0B1"/>
<feature type="compositionally biased region" description="Polar residues" evidence="1">
    <location>
        <begin position="53"/>
        <end position="62"/>
    </location>
</feature>
<dbReference type="Proteomes" id="UP000298030">
    <property type="component" value="Unassembled WGS sequence"/>
</dbReference>
<evidence type="ECO:0000259" key="2">
    <source>
        <dbReference type="Pfam" id="PF20415"/>
    </source>
</evidence>
<reference evidence="3 4" key="1">
    <citation type="journal article" date="2019" name="Nat. Ecol. Evol.">
        <title>Megaphylogeny resolves global patterns of mushroom evolution.</title>
        <authorList>
            <person name="Varga T."/>
            <person name="Krizsan K."/>
            <person name="Foldi C."/>
            <person name="Dima B."/>
            <person name="Sanchez-Garcia M."/>
            <person name="Sanchez-Ramirez S."/>
            <person name="Szollosi G.J."/>
            <person name="Szarkandi J.G."/>
            <person name="Papp V."/>
            <person name="Albert L."/>
            <person name="Andreopoulos W."/>
            <person name="Angelini C."/>
            <person name="Antonin V."/>
            <person name="Barry K.W."/>
            <person name="Bougher N.L."/>
            <person name="Buchanan P."/>
            <person name="Buyck B."/>
            <person name="Bense V."/>
            <person name="Catcheside P."/>
            <person name="Chovatia M."/>
            <person name="Cooper J."/>
            <person name="Damon W."/>
            <person name="Desjardin D."/>
            <person name="Finy P."/>
            <person name="Geml J."/>
            <person name="Haridas S."/>
            <person name="Hughes K."/>
            <person name="Justo A."/>
            <person name="Karasinski D."/>
            <person name="Kautmanova I."/>
            <person name="Kiss B."/>
            <person name="Kocsube S."/>
            <person name="Kotiranta H."/>
            <person name="LaButti K.M."/>
            <person name="Lechner B.E."/>
            <person name="Liimatainen K."/>
            <person name="Lipzen A."/>
            <person name="Lukacs Z."/>
            <person name="Mihaltcheva S."/>
            <person name="Morgado L.N."/>
            <person name="Niskanen T."/>
            <person name="Noordeloos M.E."/>
            <person name="Ohm R.A."/>
            <person name="Ortiz-Santana B."/>
            <person name="Ovrebo C."/>
            <person name="Racz N."/>
            <person name="Riley R."/>
            <person name="Savchenko A."/>
            <person name="Shiryaev A."/>
            <person name="Soop K."/>
            <person name="Spirin V."/>
            <person name="Szebenyi C."/>
            <person name="Tomsovsky M."/>
            <person name="Tulloss R.E."/>
            <person name="Uehling J."/>
            <person name="Grigoriev I.V."/>
            <person name="Vagvolgyi C."/>
            <person name="Papp T."/>
            <person name="Martin F.M."/>
            <person name="Miettinen O."/>
            <person name="Hibbett D.S."/>
            <person name="Nagy L.G."/>
        </authorList>
    </citation>
    <scope>NUCLEOTIDE SEQUENCE [LARGE SCALE GENOMIC DNA]</scope>
    <source>
        <strain evidence="3 4">FP101781</strain>
    </source>
</reference>
<dbReference type="STRING" id="71717.A0A4Y7T0B1"/>
<sequence>MSDDRNPDPAGEPDASRGQAPPYPFPNPFQDREATPHRHSGYIPQAGARVRRQQSLPLSSRADTLHTVDDTSQLDNGGLQHQRSKTDGAAPPTPESMVQVGSGRQTIHKSASTPLSLPKLPLKAPWDPLEVYKRKARVELGDLPEEDGFLPLIGEPRVIKRPGSWRPGFEPPWDTPLRTPSLIPAAVHRGEDFPNGPYQYRRLLECVRKHWIKLGPLRFDVRYPPTEQAASPTIANPTVPWIRLYHPSLPWFIDVIQGNANGVTLWDVMSQVHEQLMIPLTEGDVWNELMTDGIRRKIVQAYRERCGIDSTPRLVSDGPRLDPVRLDILGSDCAFEGLKDNWSGKACYKIAFRDWRI</sequence>